<feature type="transmembrane region" description="Helical" evidence="17">
    <location>
        <begin position="57"/>
        <end position="79"/>
    </location>
</feature>
<feature type="transmembrane region" description="Helical" evidence="17">
    <location>
        <begin position="86"/>
        <end position="104"/>
    </location>
</feature>
<feature type="domain" description="NADH:ubiquinone oxidoreductase chain 4 N-terminal" evidence="20">
    <location>
        <begin position="3"/>
        <end position="101"/>
    </location>
</feature>
<evidence type="ECO:0000256" key="10">
    <source>
        <dbReference type="ARBA" id="ARBA00022982"/>
    </source>
</evidence>
<evidence type="ECO:0000256" key="2">
    <source>
        <dbReference type="ARBA" id="ARBA00004225"/>
    </source>
</evidence>
<keyword evidence="12 17" id="KW-0520">NAD</keyword>
<dbReference type="GO" id="GO:0031966">
    <property type="term" value="C:mitochondrial membrane"/>
    <property type="evidence" value="ECO:0007669"/>
    <property type="project" value="UniProtKB-SubCell"/>
</dbReference>
<feature type="transmembrane region" description="Helical" evidence="17">
    <location>
        <begin position="333"/>
        <end position="351"/>
    </location>
</feature>
<evidence type="ECO:0000256" key="6">
    <source>
        <dbReference type="ARBA" id="ARBA00022448"/>
    </source>
</evidence>
<dbReference type="EC" id="7.1.1.2" evidence="4 17"/>
<feature type="transmembrane region" description="Helical" evidence="17">
    <location>
        <begin position="239"/>
        <end position="266"/>
    </location>
</feature>
<dbReference type="GO" id="GO:0048039">
    <property type="term" value="F:ubiquinone binding"/>
    <property type="evidence" value="ECO:0007669"/>
    <property type="project" value="TreeGrafter"/>
</dbReference>
<reference evidence="21" key="1">
    <citation type="journal article" date="2012" name="Mol. Phylogenet. Evol.">
        <title>Multiple rearrangements in mitochondrial genomes of Isopoda and phylogenetic implications.</title>
        <authorList>
            <person name="Kilpert F."/>
            <person name="Held C."/>
            <person name="Podsiadlowski L."/>
        </authorList>
    </citation>
    <scope>NUCLEOTIDE SEQUENCE</scope>
</reference>
<comment type="catalytic activity">
    <reaction evidence="16 17">
        <text>a ubiquinone + NADH + 5 H(+)(in) = a ubiquinol + NAD(+) + 4 H(+)(out)</text>
        <dbReference type="Rhea" id="RHEA:29091"/>
        <dbReference type="Rhea" id="RHEA-COMP:9565"/>
        <dbReference type="Rhea" id="RHEA-COMP:9566"/>
        <dbReference type="ChEBI" id="CHEBI:15378"/>
        <dbReference type="ChEBI" id="CHEBI:16389"/>
        <dbReference type="ChEBI" id="CHEBI:17976"/>
        <dbReference type="ChEBI" id="CHEBI:57540"/>
        <dbReference type="ChEBI" id="CHEBI:57945"/>
        <dbReference type="EC" id="7.1.1.2"/>
    </reaction>
</comment>
<sequence length="447" mass="48875">MMMLLSLASLFSLACSRKMLAVSVNLAILSLLTITLSFHYNEFFLSYSIFNLDSISAPLISLTLWITLLSTLASSLIFAKNLSPQTFSSTMLILMIILVLTFSVNDTLLFYVLFEASLIPTFALILGWGYQPERLQAGIYLLLYTVLASLPLLLLLSIWTYWGGSPKFSLLPSSTLPSSLSPLWFAASVAAFSFKLPIYAVHLWLPKAHVEAPVAGSMILAGILLKLGGYGLLRISSKIFKILSSLSSIWIIWAMVGGAIVSLVCLTQTDIKLLIALSSVAHMAMVGSGVLTASLWGINGAMLIMIGHGFCSSGLFCIANMTYERTQSRNMMIMKGMLTIAPALTLWWFLLATSNMAAPPSLNLYGEIHAIISLLTWSPSLMVPIISLTFLAAGYSLFMYATTQHGKPSPLLPPSLAPTPREFLILALHWFPLNILILNPLFLFIQS</sequence>
<dbReference type="Pfam" id="PF01059">
    <property type="entry name" value="Oxidored_q5_N"/>
    <property type="match status" value="1"/>
</dbReference>
<keyword evidence="15 17" id="KW-0472">Membrane</keyword>
<evidence type="ECO:0000256" key="15">
    <source>
        <dbReference type="ARBA" id="ARBA00023136"/>
    </source>
</evidence>
<proteinExistence type="inferred from homology"/>
<evidence type="ECO:0000256" key="7">
    <source>
        <dbReference type="ARBA" id="ARBA00022660"/>
    </source>
</evidence>
<evidence type="ECO:0000259" key="19">
    <source>
        <dbReference type="Pfam" id="PF00361"/>
    </source>
</evidence>
<evidence type="ECO:0000256" key="17">
    <source>
        <dbReference type="RuleBase" id="RU003297"/>
    </source>
</evidence>
<feature type="transmembrane region" description="Helical" evidence="17">
    <location>
        <begin position="182"/>
        <end position="205"/>
    </location>
</feature>
<evidence type="ECO:0000256" key="18">
    <source>
        <dbReference type="SAM" id="SignalP"/>
    </source>
</evidence>
<dbReference type="GO" id="GO:0042773">
    <property type="term" value="P:ATP synthesis coupled electron transport"/>
    <property type="evidence" value="ECO:0007669"/>
    <property type="project" value="InterPro"/>
</dbReference>
<dbReference type="AlphaFoldDB" id="E3SXB5"/>
<dbReference type="InterPro" id="IPR000260">
    <property type="entry name" value="NADH4_N"/>
</dbReference>
<dbReference type="PRINTS" id="PR01437">
    <property type="entry name" value="NUOXDRDTASE4"/>
</dbReference>
<dbReference type="GO" id="GO:0003954">
    <property type="term" value="F:NADH dehydrogenase activity"/>
    <property type="evidence" value="ECO:0007669"/>
    <property type="project" value="TreeGrafter"/>
</dbReference>
<keyword evidence="13 17" id="KW-0830">Ubiquinone</keyword>
<dbReference type="Pfam" id="PF00361">
    <property type="entry name" value="Proton_antipo_M"/>
    <property type="match status" value="1"/>
</dbReference>
<name>E3SXB5_SPHSR</name>
<evidence type="ECO:0000256" key="4">
    <source>
        <dbReference type="ARBA" id="ARBA00012944"/>
    </source>
</evidence>
<organism evidence="21">
    <name type="scientific">Sphaeroma serratum</name>
    <name type="common">Isopod</name>
    <dbReference type="NCBI Taxonomy" id="96875"/>
    <lineage>
        <taxon>Eukaryota</taxon>
        <taxon>Metazoa</taxon>
        <taxon>Ecdysozoa</taxon>
        <taxon>Arthropoda</taxon>
        <taxon>Crustacea</taxon>
        <taxon>Multicrustacea</taxon>
        <taxon>Malacostraca</taxon>
        <taxon>Eumalacostraca</taxon>
        <taxon>Peracarida</taxon>
        <taxon>Isopoda</taxon>
        <taxon>Sphaeromatidae</taxon>
        <taxon>Sphaeroma</taxon>
    </lineage>
</organism>
<evidence type="ECO:0000259" key="20">
    <source>
        <dbReference type="Pfam" id="PF01059"/>
    </source>
</evidence>
<evidence type="ECO:0000256" key="12">
    <source>
        <dbReference type="ARBA" id="ARBA00023027"/>
    </source>
</evidence>
<evidence type="ECO:0000256" key="9">
    <source>
        <dbReference type="ARBA" id="ARBA00022967"/>
    </source>
</evidence>
<comment type="function">
    <text evidence="1">Core subunit of the mitochondrial membrane respiratory chain NADH dehydrogenase (Complex I) that is believed to belong to the minimal assembly required for catalysis. Complex I functions in the transfer of electrons from NADH to the respiratory chain. The immediate electron acceptor for the enzyme is believed to be ubiquinone.</text>
</comment>
<dbReference type="InterPro" id="IPR001750">
    <property type="entry name" value="ND/Mrp_TM"/>
</dbReference>
<protein>
    <recommendedName>
        <fullName evidence="5 17">NADH-ubiquinone oxidoreductase chain 4</fullName>
        <ecNumber evidence="4 17">7.1.1.2</ecNumber>
    </recommendedName>
</protein>
<accession>E3SXB5</accession>
<feature type="signal peptide" evidence="18">
    <location>
        <begin position="1"/>
        <end position="16"/>
    </location>
</feature>
<feature type="transmembrane region" description="Helical" evidence="17">
    <location>
        <begin position="212"/>
        <end position="233"/>
    </location>
</feature>
<evidence type="ECO:0000256" key="13">
    <source>
        <dbReference type="ARBA" id="ARBA00023075"/>
    </source>
</evidence>
<keyword evidence="7 17" id="KW-0679">Respiratory chain</keyword>
<feature type="domain" description="NADH:quinone oxidoreductase/Mrp antiporter transmembrane" evidence="19">
    <location>
        <begin position="105"/>
        <end position="389"/>
    </location>
</feature>
<comment type="similarity">
    <text evidence="3 17">Belongs to the complex I subunit 4 family.</text>
</comment>
<dbReference type="InterPro" id="IPR003918">
    <property type="entry name" value="NADH_UbQ_OxRdtase"/>
</dbReference>
<evidence type="ECO:0000256" key="5">
    <source>
        <dbReference type="ARBA" id="ARBA00021006"/>
    </source>
</evidence>
<keyword evidence="6 17" id="KW-0813">Transport</keyword>
<evidence type="ECO:0000256" key="16">
    <source>
        <dbReference type="ARBA" id="ARBA00049551"/>
    </source>
</evidence>
<feature type="transmembrane region" description="Helical" evidence="17">
    <location>
        <begin position="273"/>
        <end position="296"/>
    </location>
</feature>
<feature type="chain" id="PRO_5003182031" description="NADH-ubiquinone oxidoreductase chain 4" evidence="18">
    <location>
        <begin position="17"/>
        <end position="447"/>
    </location>
</feature>
<keyword evidence="14 17" id="KW-0496">Mitochondrion</keyword>
<evidence type="ECO:0000256" key="14">
    <source>
        <dbReference type="ARBA" id="ARBA00023128"/>
    </source>
</evidence>
<dbReference type="PANTHER" id="PTHR43507:SF20">
    <property type="entry name" value="NADH-UBIQUINONE OXIDOREDUCTASE CHAIN 4"/>
    <property type="match status" value="1"/>
</dbReference>
<keyword evidence="11 17" id="KW-1133">Transmembrane helix</keyword>
<evidence type="ECO:0000256" key="3">
    <source>
        <dbReference type="ARBA" id="ARBA00009025"/>
    </source>
</evidence>
<dbReference type="EMBL" id="GU130256">
    <property type="protein sequence ID" value="ADA69798.1"/>
    <property type="molecule type" value="Genomic_DNA"/>
</dbReference>
<keyword evidence="10 17" id="KW-0249">Electron transport</keyword>
<feature type="transmembrane region" description="Helical" evidence="17">
    <location>
        <begin position="423"/>
        <end position="445"/>
    </location>
</feature>
<keyword evidence="9" id="KW-1278">Translocase</keyword>
<evidence type="ECO:0000313" key="21">
    <source>
        <dbReference type="EMBL" id="ADA69798.1"/>
    </source>
</evidence>
<dbReference type="PANTHER" id="PTHR43507">
    <property type="entry name" value="NADH-UBIQUINONE OXIDOREDUCTASE CHAIN 4"/>
    <property type="match status" value="1"/>
</dbReference>
<feature type="transmembrane region" description="Helical" evidence="17">
    <location>
        <begin position="110"/>
        <end position="129"/>
    </location>
</feature>
<keyword evidence="8 17" id="KW-0812">Transmembrane</keyword>
<feature type="transmembrane region" description="Helical" evidence="17">
    <location>
        <begin position="302"/>
        <end position="321"/>
    </location>
</feature>
<evidence type="ECO:0000256" key="1">
    <source>
        <dbReference type="ARBA" id="ARBA00003257"/>
    </source>
</evidence>
<dbReference type="GO" id="GO:0008137">
    <property type="term" value="F:NADH dehydrogenase (ubiquinone) activity"/>
    <property type="evidence" value="ECO:0007669"/>
    <property type="project" value="UniProtKB-UniRule"/>
</dbReference>
<comment type="function">
    <text evidence="17">Core subunit of the mitochondrial membrane respiratory chain NADH dehydrogenase (Complex I) which catalyzes electron transfer from NADH through the respiratory chain, using ubiquinone as an electron acceptor. Essential for the catalytic activity and assembly of complex I.</text>
</comment>
<dbReference type="GO" id="GO:0015990">
    <property type="term" value="P:electron transport coupled proton transport"/>
    <property type="evidence" value="ECO:0007669"/>
    <property type="project" value="TreeGrafter"/>
</dbReference>
<keyword evidence="18" id="KW-0732">Signal</keyword>
<feature type="transmembrane region" description="Helical" evidence="17">
    <location>
        <begin position="381"/>
        <end position="402"/>
    </location>
</feature>
<geneLocation type="mitochondrion" evidence="21"/>
<evidence type="ECO:0000256" key="11">
    <source>
        <dbReference type="ARBA" id="ARBA00022989"/>
    </source>
</evidence>
<evidence type="ECO:0000256" key="8">
    <source>
        <dbReference type="ARBA" id="ARBA00022692"/>
    </source>
</evidence>
<gene>
    <name evidence="21" type="primary">ND4</name>
</gene>
<feature type="transmembrane region" description="Helical" evidence="17">
    <location>
        <begin position="141"/>
        <end position="162"/>
    </location>
</feature>
<comment type="subcellular location">
    <subcellularLocation>
        <location evidence="2 17">Mitochondrion membrane</location>
        <topology evidence="2 17">Multi-pass membrane protein</topology>
    </subcellularLocation>
</comment>